<dbReference type="GO" id="GO:0017136">
    <property type="term" value="F:histone deacetylase activity, NAD-dependent"/>
    <property type="evidence" value="ECO:0007669"/>
    <property type="project" value="TreeGrafter"/>
</dbReference>
<evidence type="ECO:0000256" key="4">
    <source>
        <dbReference type="PROSITE-ProRule" id="PRU00236"/>
    </source>
</evidence>
<dbReference type="PANTHER" id="PTHR11085:SF4">
    <property type="entry name" value="NAD-DEPENDENT PROTEIN DEACYLASE"/>
    <property type="match status" value="1"/>
</dbReference>
<sequence>MTTDKCKRKIVIFTGSGISAESGLDTFNDETGLWMDHRVEDVATPEAWHRHPADVLAFYNALRHKAWTAQPNAAHRAIAELEQQFDVVVITQNVDDLHERAGSTCVLHLHGQINLAQSTVDEQLTYKIDDKPILLGDTCEKGSQLRPHIVWYGENVPNIEKALQHFKNAEKVLVVGTSLTTQPAAGLVTKARHSAEKVLIGLAVSRKPYGYEFMRGKASSLVPYVVGCWLKGQKAR</sequence>
<dbReference type="EC" id="2.3.1.286" evidence="1"/>
<dbReference type="InterPro" id="IPR026591">
    <property type="entry name" value="Sirtuin_cat_small_dom_sf"/>
</dbReference>
<dbReference type="InterPro" id="IPR050134">
    <property type="entry name" value="NAD-dep_sirtuin_deacylases"/>
</dbReference>
<name>A0A0A1Z1G1_PSEFL</name>
<comment type="caution">
    <text evidence="6">The sequence shown here is derived from an EMBL/GenBank/DDBJ whole genome shotgun (WGS) entry which is preliminary data.</text>
</comment>
<dbReference type="Gene3D" id="3.30.1600.10">
    <property type="entry name" value="SIR2/SIRT2 'Small Domain"/>
    <property type="match status" value="1"/>
</dbReference>
<evidence type="ECO:0000256" key="3">
    <source>
        <dbReference type="ARBA" id="ARBA00023027"/>
    </source>
</evidence>
<keyword evidence="2" id="KW-0808">Transferase</keyword>
<dbReference type="Proteomes" id="UP000030060">
    <property type="component" value="Unassembled WGS sequence"/>
</dbReference>
<gene>
    <name evidence="6" type="ORF">K814_0116240</name>
</gene>
<evidence type="ECO:0000256" key="2">
    <source>
        <dbReference type="ARBA" id="ARBA00022679"/>
    </source>
</evidence>
<feature type="domain" description="Deacetylase sirtuin-type" evidence="5">
    <location>
        <begin position="1"/>
        <end position="236"/>
    </location>
</feature>
<evidence type="ECO:0000313" key="6">
    <source>
        <dbReference type="EMBL" id="KGE66896.1"/>
    </source>
</evidence>
<comment type="caution">
    <text evidence="4">Lacks conserved residue(s) required for the propagation of feature annotation.</text>
</comment>
<dbReference type="Pfam" id="PF02146">
    <property type="entry name" value="SIR2"/>
    <property type="match status" value="1"/>
</dbReference>
<dbReference type="PANTHER" id="PTHR11085">
    <property type="entry name" value="NAD-DEPENDENT PROTEIN DEACYLASE SIRTUIN-5, MITOCHONDRIAL-RELATED"/>
    <property type="match status" value="1"/>
</dbReference>
<reference evidence="6 7" key="1">
    <citation type="journal article" date="2013" name="Genome Announc.">
        <title>Draft Genome Sequence of Pseudomonas fluorescens LMG 5329, a White Line-Inducing Principle-Producing Bioindicator for the Mushroom Pathogen Pseudomonas tolaasii.</title>
        <authorList>
            <person name="Ghequire M.G."/>
            <person name="Rokni-Zadeh H."/>
            <person name="Zarrineh P."/>
            <person name="De Mot R."/>
        </authorList>
    </citation>
    <scope>NUCLEOTIDE SEQUENCE [LARGE SCALE GENOMIC DNA]</scope>
    <source>
        <strain evidence="6 7">LMG 5329</strain>
    </source>
</reference>
<dbReference type="InterPro" id="IPR003000">
    <property type="entry name" value="Sirtuin"/>
</dbReference>
<dbReference type="OrthoDB" id="9800582at2"/>
<dbReference type="GO" id="GO:0070403">
    <property type="term" value="F:NAD+ binding"/>
    <property type="evidence" value="ECO:0007669"/>
    <property type="project" value="InterPro"/>
</dbReference>
<evidence type="ECO:0000256" key="1">
    <source>
        <dbReference type="ARBA" id="ARBA00012928"/>
    </source>
</evidence>
<dbReference type="RefSeq" id="WP_038847151.1">
    <property type="nucleotide sequence ID" value="NZ_ASGY01000115.1"/>
</dbReference>
<dbReference type="PROSITE" id="PS50305">
    <property type="entry name" value="SIRTUIN"/>
    <property type="match status" value="1"/>
</dbReference>
<keyword evidence="3" id="KW-0520">NAD</keyword>
<organism evidence="6 7">
    <name type="scientific">Pseudomonas fluorescens LMG 5329</name>
    <dbReference type="NCBI Taxonomy" id="1324332"/>
    <lineage>
        <taxon>Bacteria</taxon>
        <taxon>Pseudomonadati</taxon>
        <taxon>Pseudomonadota</taxon>
        <taxon>Gammaproteobacteria</taxon>
        <taxon>Pseudomonadales</taxon>
        <taxon>Pseudomonadaceae</taxon>
        <taxon>Pseudomonas</taxon>
    </lineage>
</organism>
<protein>
    <recommendedName>
        <fullName evidence="1">protein acetyllysine N-acetyltransferase</fullName>
        <ecNumber evidence="1">2.3.1.286</ecNumber>
    </recommendedName>
</protein>
<evidence type="ECO:0000259" key="5">
    <source>
        <dbReference type="PROSITE" id="PS50305"/>
    </source>
</evidence>
<dbReference type="SUPFAM" id="SSF52467">
    <property type="entry name" value="DHS-like NAD/FAD-binding domain"/>
    <property type="match status" value="1"/>
</dbReference>
<dbReference type="InterPro" id="IPR029035">
    <property type="entry name" value="DHS-like_NAD/FAD-binding_dom"/>
</dbReference>
<dbReference type="InterPro" id="IPR026590">
    <property type="entry name" value="Ssirtuin_cat_dom"/>
</dbReference>
<dbReference type="Gene3D" id="3.40.50.1220">
    <property type="entry name" value="TPP-binding domain"/>
    <property type="match status" value="1"/>
</dbReference>
<dbReference type="EMBL" id="ASGY01000115">
    <property type="protein sequence ID" value="KGE66896.1"/>
    <property type="molecule type" value="Genomic_DNA"/>
</dbReference>
<dbReference type="AlphaFoldDB" id="A0A0A1Z1G1"/>
<accession>A0A0A1Z1G1</accession>
<evidence type="ECO:0000313" key="7">
    <source>
        <dbReference type="Proteomes" id="UP000030060"/>
    </source>
</evidence>
<proteinExistence type="predicted"/>